<dbReference type="InterPro" id="IPR016092">
    <property type="entry name" value="ATAP"/>
</dbReference>
<feature type="binding site" evidence="10">
    <location>
        <position position="127"/>
    </location>
    <ligand>
        <name>S-adenosyl-L-methionine</name>
        <dbReference type="ChEBI" id="CHEBI:59789"/>
    </ligand>
</feature>
<dbReference type="InterPro" id="IPR035903">
    <property type="entry name" value="HesB-like_dom_sf"/>
</dbReference>
<feature type="domain" description="Core" evidence="11">
    <location>
        <begin position="355"/>
        <end position="459"/>
    </location>
</feature>
<organism evidence="13 14">
    <name type="scientific">Apatococcus lobatus</name>
    <dbReference type="NCBI Taxonomy" id="904363"/>
    <lineage>
        <taxon>Eukaryota</taxon>
        <taxon>Viridiplantae</taxon>
        <taxon>Chlorophyta</taxon>
        <taxon>core chlorophytes</taxon>
        <taxon>Trebouxiophyceae</taxon>
        <taxon>Chlorellales</taxon>
        <taxon>Chlorellaceae</taxon>
        <taxon>Apatococcus</taxon>
    </lineage>
</organism>
<dbReference type="GO" id="GO:0002181">
    <property type="term" value="P:cytoplasmic translation"/>
    <property type="evidence" value="ECO:0007669"/>
    <property type="project" value="UniProtKB-UniRule"/>
</dbReference>
<evidence type="ECO:0000256" key="9">
    <source>
        <dbReference type="ARBA" id="ARBA00048902"/>
    </source>
</evidence>
<dbReference type="GO" id="GO:0051536">
    <property type="term" value="F:iron-sulfur cluster binding"/>
    <property type="evidence" value="ECO:0007669"/>
    <property type="project" value="InterPro"/>
</dbReference>
<dbReference type="GO" id="GO:0106340">
    <property type="term" value="F:tRNA (guanosine(34)-2'-O)-methyltransferase activity"/>
    <property type="evidence" value="ECO:0007669"/>
    <property type="project" value="UniProtKB-ARBA"/>
</dbReference>
<dbReference type="InterPro" id="IPR000361">
    <property type="entry name" value="ATAP_core_dom"/>
</dbReference>
<feature type="binding site" evidence="10">
    <location>
        <position position="86"/>
    </location>
    <ligand>
        <name>S-adenosyl-L-methionine</name>
        <dbReference type="ChEBI" id="CHEBI:59789"/>
    </ligand>
</feature>
<dbReference type="Gene3D" id="2.60.300.12">
    <property type="entry name" value="HesB-like domain"/>
    <property type="match status" value="1"/>
</dbReference>
<evidence type="ECO:0000256" key="1">
    <source>
        <dbReference type="ARBA" id="ARBA00004123"/>
    </source>
</evidence>
<dbReference type="AlphaFoldDB" id="A0AAW1Q7U8"/>
<dbReference type="HAMAP" id="MF_01547">
    <property type="entry name" value="RNA_methyltr_E"/>
    <property type="match status" value="1"/>
</dbReference>
<dbReference type="EC" id="2.1.1.205" evidence="10"/>
<dbReference type="FunFam" id="2.60.300.12:FF:000008">
    <property type="entry name" value="iron-sulfur assembly protein IscA, chloroplastic"/>
    <property type="match status" value="1"/>
</dbReference>
<evidence type="ECO:0000259" key="11">
    <source>
        <dbReference type="Pfam" id="PF01521"/>
    </source>
</evidence>
<dbReference type="Pfam" id="PF01728">
    <property type="entry name" value="FtsJ"/>
    <property type="match status" value="1"/>
</dbReference>
<comment type="catalytic activity">
    <reaction evidence="9 10">
        <text>cytidine(32)/guanosine(34) in tRNA + 2 S-adenosyl-L-methionine = 2'-O-methylcytidine(32)/2'-O-methylguanosine(34) in tRNA + 2 S-adenosyl-L-homocysteine + 2 H(+)</text>
        <dbReference type="Rhea" id="RHEA:42396"/>
        <dbReference type="Rhea" id="RHEA-COMP:10246"/>
        <dbReference type="Rhea" id="RHEA-COMP:10247"/>
        <dbReference type="ChEBI" id="CHEBI:15378"/>
        <dbReference type="ChEBI" id="CHEBI:57856"/>
        <dbReference type="ChEBI" id="CHEBI:59789"/>
        <dbReference type="ChEBI" id="CHEBI:74269"/>
        <dbReference type="ChEBI" id="CHEBI:74445"/>
        <dbReference type="ChEBI" id="CHEBI:74495"/>
        <dbReference type="ChEBI" id="CHEBI:82748"/>
        <dbReference type="EC" id="2.1.1.205"/>
    </reaction>
</comment>
<feature type="domain" description="Ribosomal RNA methyltransferase FtsJ" evidence="12">
    <location>
        <begin position="21"/>
        <end position="210"/>
    </location>
</feature>
<dbReference type="Proteomes" id="UP001438707">
    <property type="component" value="Unassembled WGS sequence"/>
</dbReference>
<comment type="subcellular location">
    <subcellularLocation>
        <location evidence="2 10">Cytoplasm</location>
    </subcellularLocation>
    <subcellularLocation>
        <location evidence="1">Nucleus</location>
    </subcellularLocation>
</comment>
<comment type="similarity">
    <text evidence="8">Belongs to the HesB/IscA family. Ycf83 subfamily.</text>
</comment>
<feature type="binding site" evidence="10">
    <location>
        <position position="55"/>
    </location>
    <ligand>
        <name>S-adenosyl-L-methionine</name>
        <dbReference type="ChEBI" id="CHEBI:59789"/>
    </ligand>
</feature>
<dbReference type="FunFam" id="3.40.50.150:FF:000040">
    <property type="entry name" value="Putative ribosomal RNA methyltransferase 1"/>
    <property type="match status" value="1"/>
</dbReference>
<dbReference type="GO" id="GO:0002128">
    <property type="term" value="P:tRNA nucleoside ribose methylation"/>
    <property type="evidence" value="ECO:0007669"/>
    <property type="project" value="UniProtKB-UniRule"/>
</dbReference>
<dbReference type="SUPFAM" id="SSF89360">
    <property type="entry name" value="HesB-like domain"/>
    <property type="match status" value="1"/>
</dbReference>
<dbReference type="SUPFAM" id="SSF53335">
    <property type="entry name" value="S-adenosyl-L-methionine-dependent methyltransferases"/>
    <property type="match status" value="1"/>
</dbReference>
<gene>
    <name evidence="13" type="ORF">WJX74_009590</name>
</gene>
<dbReference type="InterPro" id="IPR028590">
    <property type="entry name" value="RNA_methyltr_E_TRM7"/>
</dbReference>
<feature type="binding site" evidence="10">
    <location>
        <position position="53"/>
    </location>
    <ligand>
        <name>S-adenosyl-L-methionine</name>
        <dbReference type="ChEBI" id="CHEBI:59789"/>
    </ligand>
</feature>
<feature type="binding site" evidence="10">
    <location>
        <position position="102"/>
    </location>
    <ligand>
        <name>S-adenosyl-L-methionine</name>
        <dbReference type="ChEBI" id="CHEBI:59789"/>
    </ligand>
</feature>
<evidence type="ECO:0000256" key="10">
    <source>
        <dbReference type="HAMAP-Rule" id="MF_03162"/>
    </source>
</evidence>
<evidence type="ECO:0000256" key="6">
    <source>
        <dbReference type="ARBA" id="ARBA00022691"/>
    </source>
</evidence>
<evidence type="ECO:0000256" key="7">
    <source>
        <dbReference type="ARBA" id="ARBA00022694"/>
    </source>
</evidence>
<dbReference type="InterPro" id="IPR017870">
    <property type="entry name" value="FeS_cluster_insertion_CS"/>
</dbReference>
<dbReference type="GO" id="GO:0016226">
    <property type="term" value="P:iron-sulfur cluster assembly"/>
    <property type="evidence" value="ECO:0007669"/>
    <property type="project" value="InterPro"/>
</dbReference>
<keyword evidence="4 10" id="KW-0489">Methyltransferase</keyword>
<reference evidence="13 14" key="1">
    <citation type="journal article" date="2024" name="Nat. Commun.">
        <title>Phylogenomics reveals the evolutionary origins of lichenization in chlorophyte algae.</title>
        <authorList>
            <person name="Puginier C."/>
            <person name="Libourel C."/>
            <person name="Otte J."/>
            <person name="Skaloud P."/>
            <person name="Haon M."/>
            <person name="Grisel S."/>
            <person name="Petersen M."/>
            <person name="Berrin J.G."/>
            <person name="Delaux P.M."/>
            <person name="Dal Grande F."/>
            <person name="Keller J."/>
        </authorList>
    </citation>
    <scope>NUCLEOTIDE SEQUENCE [LARGE SCALE GENOMIC DNA]</scope>
    <source>
        <strain evidence="13 14">SAG 2145</strain>
    </source>
</reference>
<protein>
    <recommendedName>
        <fullName evidence="10">Putative tRNA (cytidine(32)/guanosine(34)-2'-O)-methyltransferase</fullName>
        <ecNumber evidence="10">2.1.1.205</ecNumber>
    </recommendedName>
    <alternativeName>
        <fullName evidence="10">2'-O-ribose RNA methyltransferase TRM7 homolog</fullName>
    </alternativeName>
</protein>
<keyword evidence="14" id="KW-1185">Reference proteome</keyword>
<evidence type="ECO:0000259" key="12">
    <source>
        <dbReference type="Pfam" id="PF01728"/>
    </source>
</evidence>
<evidence type="ECO:0000256" key="2">
    <source>
        <dbReference type="ARBA" id="ARBA00004496"/>
    </source>
</evidence>
<dbReference type="NCBIfam" id="TIGR00049">
    <property type="entry name" value="iron-sulfur cluster assembly accessory protein"/>
    <property type="match status" value="1"/>
</dbReference>
<dbReference type="InterPro" id="IPR050082">
    <property type="entry name" value="RNA_methyltr_RlmE"/>
</dbReference>
<dbReference type="InterPro" id="IPR029063">
    <property type="entry name" value="SAM-dependent_MTases_sf"/>
</dbReference>
<name>A0AAW1Q7U8_9CHLO</name>
<keyword evidence="3 10" id="KW-0963">Cytoplasm</keyword>
<dbReference type="InterPro" id="IPR015507">
    <property type="entry name" value="rRNA-MeTfrase_E"/>
</dbReference>
<dbReference type="PANTHER" id="PTHR10920">
    <property type="entry name" value="RIBOSOMAL RNA METHYLTRANSFERASE"/>
    <property type="match status" value="1"/>
</dbReference>
<sequence>MGKASKDKRDIYYRKAKEEGWRARSAFKLIQIDEVFKIFEGVKHVVDLCAAPGSWSQVLSRKLYLPAIANKEQIQQNDLPKIVAVDLQPMAPIEGVIQIQGDITREATAAQVISHFGGEPADLVVSDGAPDVTGMHDLDEYVQSQLILAALVIVTHVLRPHGTFIAKVFRGKEVDLLYSQLKIFFKEVTIAKPRSSRNSSVESFVVCQDFSPPEDFRPNQLRDLLEAGAQGAYAADVSPIIPFVACGDLSGWDADMSYDLPAEGVGVIIWTRQTELRTSLHVQRLLAGRAIRQKVLAVSSTGADAVDSFATSVLRPSKTHEPKRQKVASAVRTTALCRAASTLEGSKTAPPPPAITLTEKALAHLRRLQSDSGGAQLLLRIGVKSGGCSGMSYSMDFENESNVQRDDSIMEYADQFRLVCDPKSLLYLFGMHLDYSDALIGGGFQFQNPNAQDTCGCGKSFGV</sequence>
<comment type="similarity">
    <text evidence="10">Belongs to the class I-like SAM-binding methyltransferase superfamily. RNA methyltransferase RlmE family. TRM7 subfamily.</text>
</comment>
<dbReference type="HAMAP" id="MF_03162">
    <property type="entry name" value="RNA_methyltr_E_TRM7"/>
    <property type="match status" value="1"/>
</dbReference>
<proteinExistence type="inferred from homology"/>
<dbReference type="PROSITE" id="PS01152">
    <property type="entry name" value="HESB"/>
    <property type="match status" value="1"/>
</dbReference>
<dbReference type="GO" id="GO:0005737">
    <property type="term" value="C:cytoplasm"/>
    <property type="evidence" value="ECO:0007669"/>
    <property type="project" value="UniProtKB-SubCell"/>
</dbReference>
<evidence type="ECO:0000313" key="14">
    <source>
        <dbReference type="Proteomes" id="UP001438707"/>
    </source>
</evidence>
<dbReference type="InterPro" id="IPR002877">
    <property type="entry name" value="RNA_MeTrfase_FtsJ_dom"/>
</dbReference>
<comment type="function">
    <text evidence="10">Methylates the 2'-O-ribose of nucleotides at positions 32 and 34 of the tRNA anticodon loop of substrate tRNAs.</text>
</comment>
<evidence type="ECO:0000256" key="4">
    <source>
        <dbReference type="ARBA" id="ARBA00022603"/>
    </source>
</evidence>
<dbReference type="GO" id="GO:0005634">
    <property type="term" value="C:nucleus"/>
    <property type="evidence" value="ECO:0007669"/>
    <property type="project" value="UniProtKB-SubCell"/>
</dbReference>
<evidence type="ECO:0000256" key="3">
    <source>
        <dbReference type="ARBA" id="ARBA00022490"/>
    </source>
</evidence>
<accession>A0AAW1Q7U8</accession>
<dbReference type="EMBL" id="JALJOS010000076">
    <property type="protein sequence ID" value="KAK9816402.1"/>
    <property type="molecule type" value="Genomic_DNA"/>
</dbReference>
<dbReference type="Pfam" id="PF01521">
    <property type="entry name" value="Fe-S_biosyn"/>
    <property type="match status" value="1"/>
</dbReference>
<feature type="active site" description="Proton acceptor" evidence="10">
    <location>
        <position position="167"/>
    </location>
</feature>
<evidence type="ECO:0000256" key="5">
    <source>
        <dbReference type="ARBA" id="ARBA00022679"/>
    </source>
</evidence>
<keyword evidence="7 10" id="KW-0819">tRNA processing</keyword>
<dbReference type="PANTHER" id="PTHR10920:SF12">
    <property type="entry name" value="TRNA (CYTIDINE(32)_GUANOSINE(34)-2'-O)-METHYLTRANSFERASE-RELATED"/>
    <property type="match status" value="1"/>
</dbReference>
<evidence type="ECO:0000313" key="13">
    <source>
        <dbReference type="EMBL" id="KAK9816402.1"/>
    </source>
</evidence>
<dbReference type="Gene3D" id="3.40.50.150">
    <property type="entry name" value="Vaccinia Virus protein VP39"/>
    <property type="match status" value="1"/>
</dbReference>
<keyword evidence="6 10" id="KW-0949">S-adenosyl-L-methionine</keyword>
<keyword evidence="5 10" id="KW-0808">Transferase</keyword>
<evidence type="ECO:0000256" key="8">
    <source>
        <dbReference type="ARBA" id="ARBA00023783"/>
    </source>
</evidence>
<comment type="caution">
    <text evidence="13">The sequence shown here is derived from an EMBL/GenBank/DDBJ whole genome shotgun (WGS) entry which is preliminary data.</text>
</comment>